<evidence type="ECO:0000313" key="5">
    <source>
        <dbReference type="Proteomes" id="UP001597440"/>
    </source>
</evidence>
<dbReference type="InterPro" id="IPR012373">
    <property type="entry name" value="Ferrdict_sens_TM"/>
</dbReference>
<sequence length="385" mass="43457">MDQQQIRAAELVTKYLENTLSSEETKELELLSEKFPYLKSWLEDPDRSMNRINSKISQYQSLDLEKDWQEILTRRQSMRNTTKSMRRWWAIAASILAISIVGAGLFAVKHDVESLISENHIDAILPGTDNAVLTLSDGSKIILEAGGNHTVVDGEIQIQSLNDMLDYSEVKSTTPQRHILQIPLGGTYHVQLSDGTKVWLNADSELEYPSFFTGNERRVKIRGEAYFEIAKDAYKPFKVDVQGVEVEALGTAFNVNTHLYQGKIKTILTEGKIKVTNGAGSKTINAGYETVSSQAGIEVRVADIEEALAWKEGYFYFNSKAIREVLEDIARWYRLDLDIRTPLADKKYMGGIKKSASIDKVCAILNDLTPYQVLVDNRKLIIKQK</sequence>
<keyword evidence="1" id="KW-0472">Membrane</keyword>
<keyword evidence="5" id="KW-1185">Reference proteome</keyword>
<dbReference type="Pfam" id="PF04773">
    <property type="entry name" value="FecR"/>
    <property type="match status" value="1"/>
</dbReference>
<organism evidence="4 5">
    <name type="scientific">Sphingobacterium tabacisoli</name>
    <dbReference type="NCBI Taxonomy" id="2044855"/>
    <lineage>
        <taxon>Bacteria</taxon>
        <taxon>Pseudomonadati</taxon>
        <taxon>Bacteroidota</taxon>
        <taxon>Sphingobacteriia</taxon>
        <taxon>Sphingobacteriales</taxon>
        <taxon>Sphingobacteriaceae</taxon>
        <taxon>Sphingobacterium</taxon>
    </lineage>
</organism>
<evidence type="ECO:0000259" key="3">
    <source>
        <dbReference type="Pfam" id="PF16344"/>
    </source>
</evidence>
<evidence type="ECO:0000256" key="1">
    <source>
        <dbReference type="SAM" id="Phobius"/>
    </source>
</evidence>
<protein>
    <submittedName>
        <fullName evidence="4">FecR family protein</fullName>
    </submittedName>
</protein>
<dbReference type="EMBL" id="JBHULD010000014">
    <property type="protein sequence ID" value="MFD2555708.1"/>
    <property type="molecule type" value="Genomic_DNA"/>
</dbReference>
<dbReference type="Proteomes" id="UP001597440">
    <property type="component" value="Unassembled WGS sequence"/>
</dbReference>
<dbReference type="InterPro" id="IPR032508">
    <property type="entry name" value="FecR_C"/>
</dbReference>
<dbReference type="Gene3D" id="3.55.50.30">
    <property type="match status" value="1"/>
</dbReference>
<accession>A0ABW5L581</accession>
<keyword evidence="1" id="KW-0812">Transmembrane</keyword>
<dbReference type="PIRSF" id="PIRSF018266">
    <property type="entry name" value="FecR"/>
    <property type="match status" value="1"/>
</dbReference>
<dbReference type="PANTHER" id="PTHR30273:SF2">
    <property type="entry name" value="PROTEIN FECR"/>
    <property type="match status" value="1"/>
</dbReference>
<feature type="domain" description="FecR protein" evidence="2">
    <location>
        <begin position="185"/>
        <end position="273"/>
    </location>
</feature>
<evidence type="ECO:0000259" key="2">
    <source>
        <dbReference type="Pfam" id="PF04773"/>
    </source>
</evidence>
<proteinExistence type="predicted"/>
<comment type="caution">
    <text evidence="4">The sequence shown here is derived from an EMBL/GenBank/DDBJ whole genome shotgun (WGS) entry which is preliminary data.</text>
</comment>
<reference evidence="5" key="1">
    <citation type="journal article" date="2019" name="Int. J. Syst. Evol. Microbiol.">
        <title>The Global Catalogue of Microorganisms (GCM) 10K type strain sequencing project: providing services to taxonomists for standard genome sequencing and annotation.</title>
        <authorList>
            <consortium name="The Broad Institute Genomics Platform"/>
            <consortium name="The Broad Institute Genome Sequencing Center for Infectious Disease"/>
            <person name="Wu L."/>
            <person name="Ma J."/>
        </authorList>
    </citation>
    <scope>NUCLEOTIDE SEQUENCE [LARGE SCALE GENOMIC DNA]</scope>
    <source>
        <strain evidence="5">KCTC 52298</strain>
    </source>
</reference>
<evidence type="ECO:0000313" key="4">
    <source>
        <dbReference type="EMBL" id="MFD2555708.1"/>
    </source>
</evidence>
<gene>
    <name evidence="4" type="ORF">ACFSQW_15005</name>
</gene>
<keyword evidence="1" id="KW-1133">Transmembrane helix</keyword>
<name>A0ABW5L581_9SPHI</name>
<feature type="transmembrane region" description="Helical" evidence="1">
    <location>
        <begin position="88"/>
        <end position="108"/>
    </location>
</feature>
<dbReference type="Pfam" id="PF16344">
    <property type="entry name" value="FecR_C"/>
    <property type="match status" value="1"/>
</dbReference>
<dbReference type="Gene3D" id="2.60.120.1440">
    <property type="match status" value="1"/>
</dbReference>
<dbReference type="RefSeq" id="WP_210354014.1">
    <property type="nucleotide sequence ID" value="NZ_JAEQMU010000001.1"/>
</dbReference>
<feature type="domain" description="Protein FecR C-terminal" evidence="3">
    <location>
        <begin position="314"/>
        <end position="382"/>
    </location>
</feature>
<dbReference type="InterPro" id="IPR006860">
    <property type="entry name" value="FecR"/>
</dbReference>
<dbReference type="PANTHER" id="PTHR30273">
    <property type="entry name" value="PERIPLASMIC SIGNAL SENSOR AND SIGMA FACTOR ACTIVATOR FECR-RELATED"/>
    <property type="match status" value="1"/>
</dbReference>